<dbReference type="SUPFAM" id="SSF103473">
    <property type="entry name" value="MFS general substrate transporter"/>
    <property type="match status" value="1"/>
</dbReference>
<evidence type="ECO:0000259" key="12">
    <source>
        <dbReference type="PROSITE" id="PS50850"/>
    </source>
</evidence>
<keyword evidence="14" id="KW-1185">Reference proteome</keyword>
<dbReference type="InterPro" id="IPR020846">
    <property type="entry name" value="MFS_dom"/>
</dbReference>
<feature type="transmembrane region" description="Helical" evidence="11">
    <location>
        <begin position="392"/>
        <end position="417"/>
    </location>
</feature>
<feature type="region of interest" description="Disordered" evidence="10">
    <location>
        <begin position="458"/>
        <end position="484"/>
    </location>
</feature>
<feature type="transmembrane region" description="Helical" evidence="11">
    <location>
        <begin position="298"/>
        <end position="319"/>
    </location>
</feature>
<keyword evidence="6 11" id="KW-1133">Transmembrane helix</keyword>
<accession>A0AAV5TP19</accession>
<sequence>GSGGSGGRRRFARDNQYTHHHAIVFGITFMSFALIHAARKTLSIVKGSLISAWTHNTTATQPPLFPSPEEAENFLALLDFGFLFAYAIGLYIGGVLGDRYDARVVLSIGVWLSAIVVFFFGFVTEFYRFYHALVYFALWVFGGLFQSVAWPTEICIMGNWFGRGSRGLIFGVWSGCASAGNIIGTLITSGVIYAGYQYAFAVNSILLFLFGFVIFFCLKAHPREIGLAEPWEWESEPNDVIEESSISRPIGFCRAWRLPGVIPYSFAYACLKMVTYGFFFWLPYYLHSNFGWPESDSGTLSTFFDIGGIMAAVVGGAISDRLSSRTPVVVIMLVIASFCLGVYSIVPGDFIINALMLTIVGFFVAGPANMISSSVSADLGKARELRGNTAALSTVTGIVDGTGSVGAAIGMLGIPYIQRTIGWTAVFYGFILMVICTTGCLLPTLYREWRDYRRSSLGMDPDEMEEEEAERQGLLDDQGGVNVM</sequence>
<feature type="transmembrane region" description="Helical" evidence="11">
    <location>
        <begin position="198"/>
        <end position="218"/>
    </location>
</feature>
<feature type="domain" description="Major facilitator superfamily (MFS) profile" evidence="12">
    <location>
        <begin position="40"/>
        <end position="451"/>
    </location>
</feature>
<dbReference type="GO" id="GO:0022857">
    <property type="term" value="F:transmembrane transporter activity"/>
    <property type="evidence" value="ECO:0007669"/>
    <property type="project" value="InterPro"/>
</dbReference>
<feature type="transmembrane region" description="Helical" evidence="11">
    <location>
        <begin position="351"/>
        <end position="371"/>
    </location>
</feature>
<feature type="transmembrane region" description="Helical" evidence="11">
    <location>
        <begin position="168"/>
        <end position="192"/>
    </location>
</feature>
<dbReference type="PANTHER" id="PTHR43184">
    <property type="entry name" value="MAJOR FACILITATOR SUPERFAMILY TRANSPORTER 16, ISOFORM B"/>
    <property type="match status" value="1"/>
</dbReference>
<comment type="similarity">
    <text evidence="2">Belongs to the major facilitator superfamily. Organophosphate:Pi antiporter (OPA) (TC 2.A.1.4) family.</text>
</comment>
<feature type="transmembrane region" description="Helical" evidence="11">
    <location>
        <begin position="326"/>
        <end position="345"/>
    </location>
</feature>
<evidence type="ECO:0000256" key="11">
    <source>
        <dbReference type="SAM" id="Phobius"/>
    </source>
</evidence>
<evidence type="ECO:0000256" key="4">
    <source>
        <dbReference type="ARBA" id="ARBA00022597"/>
    </source>
</evidence>
<dbReference type="GO" id="GO:0005789">
    <property type="term" value="C:endoplasmic reticulum membrane"/>
    <property type="evidence" value="ECO:0007669"/>
    <property type="project" value="TreeGrafter"/>
</dbReference>
<name>A0AAV5TP19_9BILA</name>
<feature type="transmembrane region" description="Helical" evidence="11">
    <location>
        <begin position="74"/>
        <end position="92"/>
    </location>
</feature>
<dbReference type="AlphaFoldDB" id="A0AAV5TP19"/>
<evidence type="ECO:0000313" key="14">
    <source>
        <dbReference type="Proteomes" id="UP001432027"/>
    </source>
</evidence>
<keyword evidence="5 11" id="KW-0812">Transmembrane</keyword>
<dbReference type="EMBL" id="BTSX01000004">
    <property type="protein sequence ID" value="GMS96119.1"/>
    <property type="molecule type" value="Genomic_DNA"/>
</dbReference>
<evidence type="ECO:0000256" key="8">
    <source>
        <dbReference type="ARBA" id="ARBA00041091"/>
    </source>
</evidence>
<evidence type="ECO:0000256" key="6">
    <source>
        <dbReference type="ARBA" id="ARBA00022989"/>
    </source>
</evidence>
<dbReference type="InterPro" id="IPR036259">
    <property type="entry name" value="MFS_trans_sf"/>
</dbReference>
<dbReference type="InterPro" id="IPR000849">
    <property type="entry name" value="Sugar_P_transporter"/>
</dbReference>
<evidence type="ECO:0000256" key="10">
    <source>
        <dbReference type="SAM" id="MobiDB-lite"/>
    </source>
</evidence>
<evidence type="ECO:0000313" key="13">
    <source>
        <dbReference type="EMBL" id="GMS96119.1"/>
    </source>
</evidence>
<gene>
    <name evidence="13" type="ORF">PENTCL1PPCAC_18294</name>
</gene>
<comment type="caution">
    <text evidence="13">The sequence shown here is derived from an EMBL/GenBank/DDBJ whole genome shotgun (WGS) entry which is preliminary data.</text>
</comment>
<feature type="transmembrane region" description="Helical" evidence="11">
    <location>
        <begin position="104"/>
        <end position="123"/>
    </location>
</feature>
<evidence type="ECO:0000256" key="7">
    <source>
        <dbReference type="ARBA" id="ARBA00023136"/>
    </source>
</evidence>
<comment type="subcellular location">
    <subcellularLocation>
        <location evidence="1">Membrane</location>
        <topology evidence="1">Multi-pass membrane protein</topology>
    </subcellularLocation>
</comment>
<feature type="transmembrane region" description="Helical" evidence="11">
    <location>
        <begin position="423"/>
        <end position="446"/>
    </location>
</feature>
<evidence type="ECO:0000256" key="1">
    <source>
        <dbReference type="ARBA" id="ARBA00004141"/>
    </source>
</evidence>
<reference evidence="13" key="1">
    <citation type="submission" date="2023-10" db="EMBL/GenBank/DDBJ databases">
        <title>Genome assembly of Pristionchus species.</title>
        <authorList>
            <person name="Yoshida K."/>
            <person name="Sommer R.J."/>
        </authorList>
    </citation>
    <scope>NUCLEOTIDE SEQUENCE</scope>
    <source>
        <strain evidence="13">RS0144</strain>
    </source>
</reference>
<feature type="compositionally biased region" description="Acidic residues" evidence="10">
    <location>
        <begin position="460"/>
        <end position="469"/>
    </location>
</feature>
<dbReference type="PIRSF" id="PIRSF002808">
    <property type="entry name" value="Hexose_phosphate_transp"/>
    <property type="match status" value="1"/>
</dbReference>
<dbReference type="Proteomes" id="UP001432027">
    <property type="component" value="Unassembled WGS sequence"/>
</dbReference>
<evidence type="ECO:0000256" key="5">
    <source>
        <dbReference type="ARBA" id="ARBA00022692"/>
    </source>
</evidence>
<feature type="transmembrane region" description="Helical" evidence="11">
    <location>
        <begin position="129"/>
        <end position="148"/>
    </location>
</feature>
<dbReference type="PANTHER" id="PTHR43184:SF12">
    <property type="entry name" value="SUGAR PHOSPHATE EXCHANGER 3"/>
    <property type="match status" value="1"/>
</dbReference>
<feature type="transmembrane region" description="Helical" evidence="11">
    <location>
        <begin position="21"/>
        <end position="38"/>
    </location>
</feature>
<evidence type="ECO:0000256" key="9">
    <source>
        <dbReference type="ARBA" id="ARBA00042039"/>
    </source>
</evidence>
<dbReference type="Gene3D" id="1.20.1250.20">
    <property type="entry name" value="MFS general substrate transporter like domains"/>
    <property type="match status" value="2"/>
</dbReference>
<keyword evidence="3" id="KW-0813">Transport</keyword>
<dbReference type="PROSITE" id="PS50850">
    <property type="entry name" value="MFS"/>
    <property type="match status" value="1"/>
</dbReference>
<organism evidence="13 14">
    <name type="scientific">Pristionchus entomophagus</name>
    <dbReference type="NCBI Taxonomy" id="358040"/>
    <lineage>
        <taxon>Eukaryota</taxon>
        <taxon>Metazoa</taxon>
        <taxon>Ecdysozoa</taxon>
        <taxon>Nematoda</taxon>
        <taxon>Chromadorea</taxon>
        <taxon>Rhabditida</taxon>
        <taxon>Rhabditina</taxon>
        <taxon>Diplogasteromorpha</taxon>
        <taxon>Diplogasteroidea</taxon>
        <taxon>Neodiplogasteridae</taxon>
        <taxon>Pristionchus</taxon>
    </lineage>
</organism>
<evidence type="ECO:0000256" key="2">
    <source>
        <dbReference type="ARBA" id="ARBA00009598"/>
    </source>
</evidence>
<dbReference type="Pfam" id="PF07690">
    <property type="entry name" value="MFS_1"/>
    <property type="match status" value="1"/>
</dbReference>
<proteinExistence type="inferred from homology"/>
<keyword evidence="7 11" id="KW-0472">Membrane</keyword>
<feature type="transmembrane region" description="Helical" evidence="11">
    <location>
        <begin position="266"/>
        <end position="286"/>
    </location>
</feature>
<protein>
    <recommendedName>
        <fullName evidence="8">Sugar phosphate exchanger 3</fullName>
    </recommendedName>
    <alternativeName>
        <fullName evidence="9">Solute carrier family 37 member 3</fullName>
    </alternativeName>
</protein>
<keyword evidence="4" id="KW-0762">Sugar transport</keyword>
<feature type="non-terminal residue" evidence="13">
    <location>
        <position position="1"/>
    </location>
</feature>
<dbReference type="InterPro" id="IPR011701">
    <property type="entry name" value="MFS"/>
</dbReference>
<evidence type="ECO:0000256" key="3">
    <source>
        <dbReference type="ARBA" id="ARBA00022448"/>
    </source>
</evidence>